<evidence type="ECO:0000313" key="4">
    <source>
        <dbReference type="EMBL" id="MBU2689376.1"/>
    </source>
</evidence>
<feature type="region of interest" description="Disordered" evidence="2">
    <location>
        <begin position="713"/>
        <end position="793"/>
    </location>
</feature>
<evidence type="ECO:0000256" key="1">
    <source>
        <dbReference type="SAM" id="Coils"/>
    </source>
</evidence>
<dbReference type="AlphaFoldDB" id="A0A948RRQ5"/>
<feature type="transmembrane region" description="Helical" evidence="3">
    <location>
        <begin position="67"/>
        <end position="88"/>
    </location>
</feature>
<evidence type="ECO:0008006" key="6">
    <source>
        <dbReference type="Google" id="ProtNLM"/>
    </source>
</evidence>
<keyword evidence="3" id="KW-0472">Membrane</keyword>
<reference evidence="4" key="1">
    <citation type="submission" date="2021-05" db="EMBL/GenBank/DDBJ databases">
        <title>Energy efficiency and biological interactions define the core microbiome of deep oligotrophic groundwater.</title>
        <authorList>
            <person name="Mehrshad M."/>
            <person name="Lopez-Fernandez M."/>
            <person name="Bell E."/>
            <person name="Bernier-Latmani R."/>
            <person name="Bertilsson S."/>
            <person name="Dopson M."/>
        </authorList>
    </citation>
    <scope>NUCLEOTIDE SEQUENCE</scope>
    <source>
        <strain evidence="4">Modern_marine.mb.64</strain>
    </source>
</reference>
<feature type="compositionally biased region" description="Polar residues" evidence="2">
    <location>
        <begin position="1025"/>
        <end position="1045"/>
    </location>
</feature>
<feature type="compositionally biased region" description="Basic and acidic residues" evidence="2">
    <location>
        <begin position="747"/>
        <end position="765"/>
    </location>
</feature>
<keyword evidence="1" id="KW-0175">Coiled coil</keyword>
<dbReference type="Proteomes" id="UP000777784">
    <property type="component" value="Unassembled WGS sequence"/>
</dbReference>
<name>A0A948RRQ5_UNCEI</name>
<dbReference type="EMBL" id="JAHJDP010000004">
    <property type="protein sequence ID" value="MBU2689376.1"/>
    <property type="molecule type" value="Genomic_DNA"/>
</dbReference>
<keyword evidence="3" id="KW-0812">Transmembrane</keyword>
<sequence length="1194" mass="134224">MADIDQDSRPGSRPGAEQRSWNEILKQTYRRALGRAGAESSLLALAWVAPFWLLLLALGMLMPASPLSAWIFAGLALAAGLGGIIWGLRRYLRRRSDLETFGAWLEQRADLFDNEFINALRLELNPLEGDPLARHLIGRVIARARKIHHDLPIPKLYQTTSLRRPGLIAAAAGLIALLLFVLSPVAFRDSLTALTTPASIQPPLVLMTVAPGDISLDRGSSLDVTASVESTEKIEAAHLLVKGADGVWRSYPMTPTDALDGSGRPAGSADAVPGRLRKDFSYHFADLQAGLTYLVATESDRSRPYQVTLREPLRALGYRKILEWPSYTKLPRQSEVASHGDFSALLGTRATLQITASRPGAEGAVIWNSGDRQVLRSSGGELEGGWIVAKADTYRVSLRDTLGGAWRSEPFVVSLLDDLPPVLRVLSPTGDLNVPTDMQVILDVECVDDYGLGELVLIYSRAWEPPQRLSLGLWESAREARITYPWDLEDLGLLPGTEVSFFFELSDNDAVLGPKITRSAMFTIRFPSLAEMYTQLEEEQEQDIFDLGEMLDVQEKLQDDLEEISRELKKETELSWEKQQEIQEFLQDQKNLGERLEEVAQSLNQSLEQMEQQSLFTPEMASKLQQIRELVNEIQSEEFHEYMNAMQEAMNNLSRRDLEQAMEDFKFSQQDLQKGLDRTLELLKRLMAEEKLGRLQQEVEKLAMEQKALNEQLAEASGEKTDEMKEEAADKAASESEEGEKTQAAAESDKEAESNESTDSDKSAEQENSESQDSESASSKMSEADRQALQEEQKRIEEETKRLEKQLEELSKMSEESLKQLAEQMKELQRKNLLDQAQQNMQQSQQSMSQGKPKDSLRFGRKAQQNLAMMSQQLQSAKEAMEKDNNTEITRKLFAIANNLVFVSQTQEGLVLEESRYSTDQLAVEQQALLEETRTNLDSLFAVGRETPVISMEQARLMGEALRKMDQSVRHFERGSRQPANVFAMESREAIDSAIAGLLQTCSGMSKSSCSNPNSQCQNKLQGLGAQQSRLNQDSQSLMGQSMSPRLTPAQGDQMKKLAARQEMIRRGLEDVNQQMGDQRNVLGRLDDLAEEMKEIAEEMRQRGVDEKILKRQEKILSRLLTAQRSLRKQDEREERISKPGGNSADRSQPQPLPQQTTRREALMRGILRGGQDPIPAEYRRLVEEYWKALMSNP</sequence>
<feature type="transmembrane region" description="Helical" evidence="3">
    <location>
        <begin position="40"/>
        <end position="61"/>
    </location>
</feature>
<feature type="compositionally biased region" description="Low complexity" evidence="2">
    <location>
        <begin position="837"/>
        <end position="850"/>
    </location>
</feature>
<comment type="caution">
    <text evidence="4">The sequence shown here is derived from an EMBL/GenBank/DDBJ whole genome shotgun (WGS) entry which is preliminary data.</text>
</comment>
<accession>A0A948RRQ5</accession>
<evidence type="ECO:0000313" key="5">
    <source>
        <dbReference type="Proteomes" id="UP000777784"/>
    </source>
</evidence>
<evidence type="ECO:0000256" key="2">
    <source>
        <dbReference type="SAM" id="MobiDB-lite"/>
    </source>
</evidence>
<gene>
    <name evidence="4" type="ORF">KJ970_00485</name>
</gene>
<feature type="transmembrane region" description="Helical" evidence="3">
    <location>
        <begin position="167"/>
        <end position="187"/>
    </location>
</feature>
<protein>
    <recommendedName>
        <fullName evidence="6">DUF4175 domain-containing protein</fullName>
    </recommendedName>
</protein>
<keyword evidence="3" id="KW-1133">Transmembrane helix</keyword>
<feature type="region of interest" description="Disordered" evidence="2">
    <location>
        <begin position="1025"/>
        <end position="1051"/>
    </location>
</feature>
<feature type="region of interest" description="Disordered" evidence="2">
    <location>
        <begin position="837"/>
        <end position="856"/>
    </location>
</feature>
<feature type="compositionally biased region" description="Basic and acidic residues" evidence="2">
    <location>
        <begin position="782"/>
        <end position="793"/>
    </location>
</feature>
<evidence type="ECO:0000256" key="3">
    <source>
        <dbReference type="SAM" id="Phobius"/>
    </source>
</evidence>
<organism evidence="4 5">
    <name type="scientific">Eiseniibacteriota bacterium</name>
    <dbReference type="NCBI Taxonomy" id="2212470"/>
    <lineage>
        <taxon>Bacteria</taxon>
        <taxon>Candidatus Eiseniibacteriota</taxon>
    </lineage>
</organism>
<feature type="compositionally biased region" description="Basic and acidic residues" evidence="2">
    <location>
        <begin position="1128"/>
        <end position="1138"/>
    </location>
</feature>
<feature type="coiled-coil region" evidence="1">
    <location>
        <begin position="547"/>
        <end position="613"/>
    </location>
</feature>
<proteinExistence type="predicted"/>
<feature type="compositionally biased region" description="Basic and acidic residues" evidence="2">
    <location>
        <begin position="717"/>
        <end position="734"/>
    </location>
</feature>
<feature type="region of interest" description="Disordered" evidence="2">
    <location>
        <begin position="1126"/>
        <end position="1174"/>
    </location>
</feature>